<dbReference type="AlphaFoldDB" id="A0A5B7DN25"/>
<dbReference type="Proteomes" id="UP000324222">
    <property type="component" value="Unassembled WGS sequence"/>
</dbReference>
<evidence type="ECO:0000313" key="2">
    <source>
        <dbReference type="Proteomes" id="UP000324222"/>
    </source>
</evidence>
<gene>
    <name evidence="1" type="ORF">E2C01_015874</name>
</gene>
<sequence>MQTVELGDLEVCRDDRERVRGSGRGENTKVVGQPRREVAKCGNSIWGKKNVAGADKPVPCEIAR</sequence>
<name>A0A5B7DN25_PORTR</name>
<dbReference type="EMBL" id="VSRR010001134">
    <property type="protein sequence ID" value="MPC22848.1"/>
    <property type="molecule type" value="Genomic_DNA"/>
</dbReference>
<organism evidence="1 2">
    <name type="scientific">Portunus trituberculatus</name>
    <name type="common">Swimming crab</name>
    <name type="synonym">Neptunus trituberculatus</name>
    <dbReference type="NCBI Taxonomy" id="210409"/>
    <lineage>
        <taxon>Eukaryota</taxon>
        <taxon>Metazoa</taxon>
        <taxon>Ecdysozoa</taxon>
        <taxon>Arthropoda</taxon>
        <taxon>Crustacea</taxon>
        <taxon>Multicrustacea</taxon>
        <taxon>Malacostraca</taxon>
        <taxon>Eumalacostraca</taxon>
        <taxon>Eucarida</taxon>
        <taxon>Decapoda</taxon>
        <taxon>Pleocyemata</taxon>
        <taxon>Brachyura</taxon>
        <taxon>Eubrachyura</taxon>
        <taxon>Portunoidea</taxon>
        <taxon>Portunidae</taxon>
        <taxon>Portuninae</taxon>
        <taxon>Portunus</taxon>
    </lineage>
</organism>
<keyword evidence="2" id="KW-1185">Reference proteome</keyword>
<accession>A0A5B7DN25</accession>
<protein>
    <submittedName>
        <fullName evidence="1">Uncharacterized protein</fullName>
    </submittedName>
</protein>
<evidence type="ECO:0000313" key="1">
    <source>
        <dbReference type="EMBL" id="MPC22848.1"/>
    </source>
</evidence>
<reference evidence="1 2" key="1">
    <citation type="submission" date="2019-05" db="EMBL/GenBank/DDBJ databases">
        <title>Another draft genome of Portunus trituberculatus and its Hox gene families provides insights of decapod evolution.</title>
        <authorList>
            <person name="Jeong J.-H."/>
            <person name="Song I."/>
            <person name="Kim S."/>
            <person name="Choi T."/>
            <person name="Kim D."/>
            <person name="Ryu S."/>
            <person name="Kim W."/>
        </authorList>
    </citation>
    <scope>NUCLEOTIDE SEQUENCE [LARGE SCALE GENOMIC DNA]</scope>
    <source>
        <tissue evidence="1">Muscle</tissue>
    </source>
</reference>
<comment type="caution">
    <text evidence="1">The sequence shown here is derived from an EMBL/GenBank/DDBJ whole genome shotgun (WGS) entry which is preliminary data.</text>
</comment>
<proteinExistence type="predicted"/>